<gene>
    <name evidence="2" type="ORF">H9L16_12075</name>
</gene>
<dbReference type="KEGG" id="tcn:H9L16_12075"/>
<evidence type="ECO:0000313" key="2">
    <source>
        <dbReference type="EMBL" id="QNN69406.1"/>
    </source>
</evidence>
<keyword evidence="3" id="KW-1185">Reference proteome</keyword>
<sequence>MQFFARPSIGRINLRSGLVLGALWIGVGIAGYQANGGRGEIRNLASAALFSLSGALIFALGLALIFSERFRDFLLEEPSQEDELVTASALISLFGFLWLAGGLMYVYRLAA</sequence>
<keyword evidence="1" id="KW-1133">Transmembrane helix</keyword>
<organism evidence="2 3">
    <name type="scientific">Thermomonas carbonis</name>
    <dbReference type="NCBI Taxonomy" id="1463158"/>
    <lineage>
        <taxon>Bacteria</taxon>
        <taxon>Pseudomonadati</taxon>
        <taxon>Pseudomonadota</taxon>
        <taxon>Gammaproteobacteria</taxon>
        <taxon>Lysobacterales</taxon>
        <taxon>Lysobacteraceae</taxon>
        <taxon>Thermomonas</taxon>
    </lineage>
</organism>
<evidence type="ECO:0000313" key="3">
    <source>
        <dbReference type="Proteomes" id="UP000515804"/>
    </source>
</evidence>
<dbReference type="Proteomes" id="UP000515804">
    <property type="component" value="Chromosome"/>
</dbReference>
<dbReference type="EMBL" id="CP060719">
    <property type="protein sequence ID" value="QNN69406.1"/>
    <property type="molecule type" value="Genomic_DNA"/>
</dbReference>
<proteinExistence type="predicted"/>
<dbReference type="AlphaFoldDB" id="A0A7G9SNI1"/>
<reference evidence="2 3" key="1">
    <citation type="submission" date="2020-08" db="EMBL/GenBank/DDBJ databases">
        <title>Genome sequence of Thermomonas carbonis KCTC 42013T.</title>
        <authorList>
            <person name="Hyun D.-W."/>
            <person name="Bae J.-W."/>
        </authorList>
    </citation>
    <scope>NUCLEOTIDE SEQUENCE [LARGE SCALE GENOMIC DNA]</scope>
    <source>
        <strain evidence="2 3">KCTC 42013</strain>
    </source>
</reference>
<name>A0A7G9SNI1_9GAMM</name>
<accession>A0A7G9SNI1</accession>
<protein>
    <submittedName>
        <fullName evidence="2">Uncharacterized protein</fullName>
    </submittedName>
</protein>
<dbReference type="RefSeq" id="WP_187551927.1">
    <property type="nucleotide sequence ID" value="NZ_CP060719.1"/>
</dbReference>
<evidence type="ECO:0000256" key="1">
    <source>
        <dbReference type="SAM" id="Phobius"/>
    </source>
</evidence>
<keyword evidence="1" id="KW-0812">Transmembrane</keyword>
<feature type="transmembrane region" description="Helical" evidence="1">
    <location>
        <begin position="86"/>
        <end position="107"/>
    </location>
</feature>
<feature type="transmembrane region" description="Helical" evidence="1">
    <location>
        <begin position="12"/>
        <end position="32"/>
    </location>
</feature>
<keyword evidence="1" id="KW-0472">Membrane</keyword>
<feature type="transmembrane region" description="Helical" evidence="1">
    <location>
        <begin position="44"/>
        <end position="66"/>
    </location>
</feature>